<accession>A0A0W8F256</accession>
<feature type="region of interest" description="Disordered" evidence="1">
    <location>
        <begin position="52"/>
        <end position="75"/>
    </location>
</feature>
<gene>
    <name evidence="2" type="ORF">ASZ90_015353</name>
</gene>
<organism evidence="2">
    <name type="scientific">hydrocarbon metagenome</name>
    <dbReference type="NCBI Taxonomy" id="938273"/>
    <lineage>
        <taxon>unclassified sequences</taxon>
        <taxon>metagenomes</taxon>
        <taxon>ecological metagenomes</taxon>
    </lineage>
</organism>
<proteinExistence type="predicted"/>
<comment type="caution">
    <text evidence="2">The sequence shown here is derived from an EMBL/GenBank/DDBJ whole genome shotgun (WGS) entry which is preliminary data.</text>
</comment>
<sequence>MVSSSVYSIRIDARVRKMIDEMQDKDLQNEIRTFIEQAVIRKRKEQLLQQARDRRHHALKGKPAAQLVREDRDAR</sequence>
<protein>
    <submittedName>
        <fullName evidence="2">Uncharacterized protein</fullName>
    </submittedName>
</protein>
<name>A0A0W8F256_9ZZZZ</name>
<dbReference type="AlphaFoldDB" id="A0A0W8F256"/>
<evidence type="ECO:0000256" key="1">
    <source>
        <dbReference type="SAM" id="MobiDB-lite"/>
    </source>
</evidence>
<reference evidence="2" key="1">
    <citation type="journal article" date="2015" name="Proc. Natl. Acad. Sci. U.S.A.">
        <title>Networks of energetic and metabolic interactions define dynamics in microbial communities.</title>
        <authorList>
            <person name="Embree M."/>
            <person name="Liu J.K."/>
            <person name="Al-Bassam M.M."/>
            <person name="Zengler K."/>
        </authorList>
    </citation>
    <scope>NUCLEOTIDE SEQUENCE</scope>
</reference>
<evidence type="ECO:0000313" key="2">
    <source>
        <dbReference type="EMBL" id="KUG14986.1"/>
    </source>
</evidence>
<dbReference type="EMBL" id="LNQE01001596">
    <property type="protein sequence ID" value="KUG14986.1"/>
    <property type="molecule type" value="Genomic_DNA"/>
</dbReference>